<keyword evidence="2" id="KW-0328">Glycosyltransferase</keyword>
<feature type="non-terminal residue" evidence="10">
    <location>
        <position position="566"/>
    </location>
</feature>
<dbReference type="PANTHER" id="PTHR43867">
    <property type="entry name" value="CELLULOSE SYNTHASE CATALYTIC SUBUNIT A [UDP-FORMING]"/>
    <property type="match status" value="1"/>
</dbReference>
<dbReference type="InterPro" id="IPR050321">
    <property type="entry name" value="Glycosyltr_2/OpgH_subfam"/>
</dbReference>
<dbReference type="EMBL" id="UOEH01000578">
    <property type="protein sequence ID" value="VAW07319.1"/>
    <property type="molecule type" value="Genomic_DNA"/>
</dbReference>
<evidence type="ECO:0000256" key="3">
    <source>
        <dbReference type="ARBA" id="ARBA00022679"/>
    </source>
</evidence>
<feature type="region of interest" description="Disordered" evidence="7">
    <location>
        <begin position="1"/>
        <end position="21"/>
    </location>
</feature>
<name>A0A3B0T4R3_9ZZZZ</name>
<dbReference type="AlphaFoldDB" id="A0A3B0T4R3"/>
<feature type="transmembrane region" description="Helical" evidence="8">
    <location>
        <begin position="484"/>
        <end position="506"/>
    </location>
</feature>
<organism evidence="10">
    <name type="scientific">hydrothermal vent metagenome</name>
    <dbReference type="NCBI Taxonomy" id="652676"/>
    <lineage>
        <taxon>unclassified sequences</taxon>
        <taxon>metagenomes</taxon>
        <taxon>ecological metagenomes</taxon>
    </lineage>
</organism>
<feature type="transmembrane region" description="Helical" evidence="8">
    <location>
        <begin position="459"/>
        <end position="477"/>
    </location>
</feature>
<evidence type="ECO:0000256" key="4">
    <source>
        <dbReference type="ARBA" id="ARBA00022692"/>
    </source>
</evidence>
<dbReference type="InterPro" id="IPR001173">
    <property type="entry name" value="Glyco_trans_2-like"/>
</dbReference>
<feature type="transmembrane region" description="Helical" evidence="8">
    <location>
        <begin position="117"/>
        <end position="138"/>
    </location>
</feature>
<gene>
    <name evidence="10" type="ORF">MNBD_ALPHA05-1571</name>
</gene>
<evidence type="ECO:0000256" key="1">
    <source>
        <dbReference type="ARBA" id="ARBA00004141"/>
    </source>
</evidence>
<dbReference type="InterPro" id="IPR029044">
    <property type="entry name" value="Nucleotide-diphossugar_trans"/>
</dbReference>
<dbReference type="SUPFAM" id="SSF53448">
    <property type="entry name" value="Nucleotide-diphospho-sugar transferases"/>
    <property type="match status" value="1"/>
</dbReference>
<accession>A0A3B0T4R3</accession>
<proteinExistence type="predicted"/>
<sequence>MFDSTPKFDNGKPLDTEVPPPDIELQRFSDLRRYVKSGKIPWRKISSWKRENLCNQDIVTREDVGYRNGVPFPLRSHRFTPRKIFQENLRERFADDIATASVCDLHKKHPDRSAAGVLNLAQKVLFSISALLAVIALIKYPMTTIIAANTAVTIYFLLAIVYRIVLVFTPTAPVNTKDKFLTLDDDALPTITILLPLYHDADAMVTLSQAIDRLQYPTEKKDVKLLVEEDDAATINEARRLGLDERYELITVAATGPRTKPKACNYGMHLARGDLIVIFDAEDQPEPDQLLKAASAFHYGDEQLACVQARLNYYNANENWLTRLFTLEYSLWFDWLLPALQAQGAPIPLGGTSNYFKTDTLIKIGGWDPFNVTEDADLGLRLSKLGYRVEILDSTTYEEANCQIGNWIRQRSRWMKGYLQTWLVHMRRPGDIVATTGWSGLLSIQLFTAGNVFSALINPILWAVFVAWLLTASPLISEAFPGPLLWFNIFALVFGNLFFIFLAVIAPLKRGWRHLCIFGLTAPVYWLLASVAAYKALWQIMFKPHYWEKTDPLISAVAIQKRKDAL</sequence>
<keyword evidence="4 8" id="KW-0812">Transmembrane</keyword>
<dbReference type="Gene3D" id="3.90.550.10">
    <property type="entry name" value="Spore Coat Polysaccharide Biosynthesis Protein SpsA, Chain A"/>
    <property type="match status" value="1"/>
</dbReference>
<dbReference type="CDD" id="cd06427">
    <property type="entry name" value="CESA_like_2"/>
    <property type="match status" value="1"/>
</dbReference>
<evidence type="ECO:0000256" key="2">
    <source>
        <dbReference type="ARBA" id="ARBA00022676"/>
    </source>
</evidence>
<dbReference type="GO" id="GO:0016020">
    <property type="term" value="C:membrane"/>
    <property type="evidence" value="ECO:0007669"/>
    <property type="project" value="UniProtKB-SubCell"/>
</dbReference>
<dbReference type="PANTHER" id="PTHR43867:SF2">
    <property type="entry name" value="CELLULOSE SYNTHASE CATALYTIC SUBUNIT A [UDP-FORMING]"/>
    <property type="match status" value="1"/>
</dbReference>
<feature type="transmembrane region" description="Helical" evidence="8">
    <location>
        <begin position="512"/>
        <end position="534"/>
    </location>
</feature>
<feature type="transmembrane region" description="Helical" evidence="8">
    <location>
        <begin position="144"/>
        <end position="169"/>
    </location>
</feature>
<reference evidence="10" key="1">
    <citation type="submission" date="2018-06" db="EMBL/GenBank/DDBJ databases">
        <authorList>
            <person name="Zhirakovskaya E."/>
        </authorList>
    </citation>
    <scope>NUCLEOTIDE SEQUENCE</scope>
</reference>
<evidence type="ECO:0000313" key="10">
    <source>
        <dbReference type="EMBL" id="VAW07319.1"/>
    </source>
</evidence>
<evidence type="ECO:0000256" key="7">
    <source>
        <dbReference type="SAM" id="MobiDB-lite"/>
    </source>
</evidence>
<dbReference type="Pfam" id="PF13632">
    <property type="entry name" value="Glyco_trans_2_3"/>
    <property type="match status" value="1"/>
</dbReference>
<keyword evidence="5 8" id="KW-1133">Transmembrane helix</keyword>
<dbReference type="GO" id="GO:0016757">
    <property type="term" value="F:glycosyltransferase activity"/>
    <property type="evidence" value="ECO:0007669"/>
    <property type="project" value="UniProtKB-KW"/>
</dbReference>
<protein>
    <recommendedName>
        <fullName evidence="9">Glycosyltransferase 2-like domain-containing protein</fullName>
    </recommendedName>
</protein>
<evidence type="ECO:0000259" key="9">
    <source>
        <dbReference type="Pfam" id="PF13632"/>
    </source>
</evidence>
<keyword evidence="3" id="KW-0808">Transferase</keyword>
<evidence type="ECO:0000256" key="8">
    <source>
        <dbReference type="SAM" id="Phobius"/>
    </source>
</evidence>
<evidence type="ECO:0000256" key="6">
    <source>
        <dbReference type="ARBA" id="ARBA00023136"/>
    </source>
</evidence>
<comment type="subcellular location">
    <subcellularLocation>
        <location evidence="1">Membrane</location>
        <topology evidence="1">Multi-pass membrane protein</topology>
    </subcellularLocation>
</comment>
<evidence type="ECO:0000256" key="5">
    <source>
        <dbReference type="ARBA" id="ARBA00022989"/>
    </source>
</evidence>
<feature type="domain" description="Glycosyltransferase 2-like" evidence="9">
    <location>
        <begin position="275"/>
        <end position="494"/>
    </location>
</feature>
<keyword evidence="6 8" id="KW-0472">Membrane</keyword>